<dbReference type="SUPFAM" id="SSF53850">
    <property type="entry name" value="Periplasmic binding protein-like II"/>
    <property type="match status" value="1"/>
</dbReference>
<dbReference type="Gene3D" id="3.40.190.10">
    <property type="entry name" value="Periplasmic binding protein-like II"/>
    <property type="match status" value="2"/>
</dbReference>
<sequence length="278" mass="30179">MNMSGSKTILLIFIAFFALGLSGLTCVNAASDRLVLTGSSTVAPLVGEMARRFETVNPGVRIDVQTGGTSRGINDTRNGTADIGMVSRALKPDETDLHAFAIALDGISIILHANNRVTTLSKQQIIDIYTGKITNWRSVDGADARITVVNKAEGRSTLELFLHYLELKNSQIKPHAIIGDNPQGIKTVAGNPNAIGYVSIGAAEYEIKRGVPIKLLPLDGVDATIDNVRNGTFPLSRPLNLITSRKPGRLARRFIEFSRSRQTHDLVEAQYFVPVRTD</sequence>
<evidence type="ECO:0000313" key="3">
    <source>
        <dbReference type="EMBL" id="SCZ87200.1"/>
    </source>
</evidence>
<dbReference type="InterPro" id="IPR050811">
    <property type="entry name" value="Phosphate_ABC_transporter"/>
</dbReference>
<keyword evidence="1" id="KW-0732">Signal</keyword>
<gene>
    <name evidence="3" type="ORF">NSMM_980017</name>
</gene>
<proteinExistence type="predicted"/>
<protein>
    <submittedName>
        <fullName evidence="3">LysR substrate-binding protein</fullName>
    </submittedName>
</protein>
<dbReference type="STRING" id="51642.NSMM_980017"/>
<dbReference type="InterPro" id="IPR024370">
    <property type="entry name" value="PBP_domain"/>
</dbReference>
<accession>A0A1G5SJY4</accession>
<organism evidence="3 4">
    <name type="scientific">Nitrosomonas mobilis</name>
    <dbReference type="NCBI Taxonomy" id="51642"/>
    <lineage>
        <taxon>Bacteria</taxon>
        <taxon>Pseudomonadati</taxon>
        <taxon>Pseudomonadota</taxon>
        <taxon>Betaproteobacteria</taxon>
        <taxon>Nitrosomonadales</taxon>
        <taxon>Nitrosomonadaceae</taxon>
        <taxon>Nitrosomonas</taxon>
    </lineage>
</organism>
<dbReference type="PANTHER" id="PTHR30570:SF1">
    <property type="entry name" value="PHOSPHATE-BINDING PROTEIN PSTS"/>
    <property type="match status" value="1"/>
</dbReference>
<dbReference type="Pfam" id="PF12849">
    <property type="entry name" value="PBP_like_2"/>
    <property type="match status" value="1"/>
</dbReference>
<dbReference type="PANTHER" id="PTHR30570">
    <property type="entry name" value="PERIPLASMIC PHOSPHATE BINDING COMPONENT OF PHOSPHATE ABC TRANSPORTER"/>
    <property type="match status" value="1"/>
</dbReference>
<dbReference type="CDD" id="cd13653">
    <property type="entry name" value="PBP2_phosphate_like_1"/>
    <property type="match status" value="1"/>
</dbReference>
<keyword evidence="4" id="KW-1185">Reference proteome</keyword>
<dbReference type="AlphaFoldDB" id="A0A1G5SJY4"/>
<dbReference type="Proteomes" id="UP000198729">
    <property type="component" value="Unassembled WGS sequence"/>
</dbReference>
<name>A0A1G5SJY4_9PROT</name>
<dbReference type="EMBL" id="FMWO01000111">
    <property type="protein sequence ID" value="SCZ87200.1"/>
    <property type="molecule type" value="Genomic_DNA"/>
</dbReference>
<reference evidence="3 4" key="1">
    <citation type="submission" date="2016-10" db="EMBL/GenBank/DDBJ databases">
        <authorList>
            <person name="de Groot N.N."/>
        </authorList>
    </citation>
    <scope>NUCLEOTIDE SEQUENCE [LARGE SCALE GENOMIC DNA]</scope>
    <source>
        <strain evidence="3">1</strain>
    </source>
</reference>
<evidence type="ECO:0000259" key="2">
    <source>
        <dbReference type="Pfam" id="PF12849"/>
    </source>
</evidence>
<evidence type="ECO:0000313" key="4">
    <source>
        <dbReference type="Proteomes" id="UP000198729"/>
    </source>
</evidence>
<evidence type="ECO:0000256" key="1">
    <source>
        <dbReference type="ARBA" id="ARBA00022729"/>
    </source>
</evidence>
<feature type="domain" description="PBP" evidence="2">
    <location>
        <begin position="29"/>
        <end position="260"/>
    </location>
</feature>